<dbReference type="EC" id="2.5.1.16" evidence="5"/>
<evidence type="ECO:0000256" key="1">
    <source>
        <dbReference type="ARBA" id="ARBA00007867"/>
    </source>
</evidence>
<evidence type="ECO:0000256" key="8">
    <source>
        <dbReference type="RuleBase" id="RU003837"/>
    </source>
</evidence>
<dbReference type="GO" id="GO:0008295">
    <property type="term" value="P:spermidine biosynthetic process"/>
    <property type="evidence" value="ECO:0007669"/>
    <property type="project" value="UniProtKB-UniRule"/>
</dbReference>
<comment type="function">
    <text evidence="5">Catalyzes the irreversible transfer of a propylamine group from the amino donor S-adenosylmethioninamine (decarboxy-AdoMet) to putrescine (1,4-diaminobutane) to yield spermidine.</text>
</comment>
<dbReference type="InterPro" id="IPR030374">
    <property type="entry name" value="PABS"/>
</dbReference>
<keyword evidence="3 5" id="KW-0745">Spermidine biosynthesis</keyword>
<feature type="binding site" evidence="5">
    <location>
        <position position="66"/>
    </location>
    <ligand>
        <name>spermidine</name>
        <dbReference type="ChEBI" id="CHEBI:57834"/>
    </ligand>
</feature>
<dbReference type="NCBIfam" id="TIGR00417">
    <property type="entry name" value="speE"/>
    <property type="match status" value="1"/>
</dbReference>
<evidence type="ECO:0000313" key="10">
    <source>
        <dbReference type="EMBL" id="HEB97581.1"/>
    </source>
</evidence>
<comment type="similarity">
    <text evidence="1 5 7">Belongs to the spermidine/spermine synthase family.</text>
</comment>
<dbReference type="PANTHER" id="PTHR11558">
    <property type="entry name" value="SPERMIDINE/SPERMINE SYNTHASE"/>
    <property type="match status" value="1"/>
</dbReference>
<dbReference type="InterPro" id="IPR030373">
    <property type="entry name" value="PABS_CS"/>
</dbReference>
<evidence type="ECO:0000256" key="3">
    <source>
        <dbReference type="ARBA" id="ARBA00023066"/>
    </source>
</evidence>
<dbReference type="Gene3D" id="3.40.50.150">
    <property type="entry name" value="Vaccinia Virus protein VP39"/>
    <property type="match status" value="1"/>
</dbReference>
<evidence type="ECO:0000256" key="7">
    <source>
        <dbReference type="RuleBase" id="RU003836"/>
    </source>
</evidence>
<accession>A0A831W8H7</accession>
<name>A0A831W8H7_9GAMM</name>
<evidence type="ECO:0000256" key="2">
    <source>
        <dbReference type="ARBA" id="ARBA00022679"/>
    </source>
</evidence>
<comment type="caution">
    <text evidence="10">The sequence shown here is derived from an EMBL/GenBank/DDBJ whole genome shotgun (WGS) entry which is preliminary data.</text>
</comment>
<comment type="pathway">
    <text evidence="5">Amine and polyamine biosynthesis; spermidine biosynthesis; spermidine from putrescine: step 1/1.</text>
</comment>
<dbReference type="NCBIfam" id="NF002010">
    <property type="entry name" value="PRK00811.1"/>
    <property type="match status" value="1"/>
</dbReference>
<dbReference type="SUPFAM" id="SSF53335">
    <property type="entry name" value="S-adenosyl-L-methionine-dependent methyltransferases"/>
    <property type="match status" value="1"/>
</dbReference>
<evidence type="ECO:0000259" key="9">
    <source>
        <dbReference type="PROSITE" id="PS51006"/>
    </source>
</evidence>
<dbReference type="UniPathway" id="UPA00248">
    <property type="reaction ID" value="UER00314"/>
</dbReference>
<dbReference type="Proteomes" id="UP000886251">
    <property type="component" value="Unassembled WGS sequence"/>
</dbReference>
<dbReference type="Gene3D" id="2.30.140.10">
    <property type="entry name" value="Spermidine synthase, tetramerisation domain"/>
    <property type="match status" value="1"/>
</dbReference>
<sequence length="291" mass="33002">MTLDDNWFTEPCDEAGSAFSLRIRRRLHQEQSPYQRIEVYDTTHFGNLMVIDGFIMLSSRDNFLYHEMMSHPALYSHEAPRRVAIIGGGDCGTLREVLRHPEVEQVTQIDIDERVTRVSERFFPELCESNDDPRARLLFIDGIRWMQQAPAASLDLVIVDSTDPIGPGEVLFSEAFYRACHDALAEGGILVQQSESPLLHGDILQRMYRDMGAAGFDHRRSLFFPQPVYPSGWWSATLARKGRPIDGFREQDAAERPFQTRYYNPEIHRAAFAAPSFFATLVGGTAADTGD</sequence>
<comment type="subunit">
    <text evidence="5">Homodimer or homotetramer.</text>
</comment>
<feature type="domain" description="PABS" evidence="9">
    <location>
        <begin position="5"/>
        <end position="241"/>
    </location>
</feature>
<dbReference type="PANTHER" id="PTHR11558:SF11">
    <property type="entry name" value="SPERMIDINE SYNTHASE"/>
    <property type="match status" value="1"/>
</dbReference>
<protein>
    <recommendedName>
        <fullName evidence="5">Polyamine aminopropyltransferase</fullName>
    </recommendedName>
    <alternativeName>
        <fullName evidence="5">Putrescine aminopropyltransferase</fullName>
        <shortName evidence="5">PAPT</shortName>
    </alternativeName>
    <alternativeName>
        <fullName evidence="5">Spermidine synthase</fullName>
        <shortName evidence="5">SPDS</shortName>
        <shortName evidence="5">SPDSY</shortName>
        <ecNumber evidence="5">2.5.1.16</ecNumber>
    </alternativeName>
</protein>
<gene>
    <name evidence="5" type="primary">speE</name>
    <name evidence="10" type="ORF">ENI96_14260</name>
</gene>
<dbReference type="GO" id="GO:0004766">
    <property type="term" value="F:spermidine synthase activity"/>
    <property type="evidence" value="ECO:0007669"/>
    <property type="project" value="UniProtKB-UniRule"/>
</dbReference>
<dbReference type="Pfam" id="PF17284">
    <property type="entry name" value="Spermine_synt_N"/>
    <property type="match status" value="1"/>
</dbReference>
<dbReference type="HAMAP" id="MF_00198">
    <property type="entry name" value="Spermidine_synth"/>
    <property type="match status" value="1"/>
</dbReference>
<organism evidence="10">
    <name type="scientific">Sedimenticola thiotaurini</name>
    <dbReference type="NCBI Taxonomy" id="1543721"/>
    <lineage>
        <taxon>Bacteria</taxon>
        <taxon>Pseudomonadati</taxon>
        <taxon>Pseudomonadota</taxon>
        <taxon>Gammaproteobacteria</taxon>
        <taxon>Chromatiales</taxon>
        <taxon>Sedimenticolaceae</taxon>
        <taxon>Sedimenticola</taxon>
    </lineage>
</organism>
<feature type="binding site" evidence="5">
    <location>
        <position position="167"/>
    </location>
    <ligand>
        <name>S-methyl-5'-thioadenosine</name>
        <dbReference type="ChEBI" id="CHEBI:17509"/>
    </ligand>
</feature>
<feature type="binding site" evidence="5">
    <location>
        <begin position="141"/>
        <end position="142"/>
    </location>
    <ligand>
        <name>S-methyl-5'-thioadenosine</name>
        <dbReference type="ChEBI" id="CHEBI:17509"/>
    </ligand>
</feature>
<dbReference type="Pfam" id="PF01564">
    <property type="entry name" value="Spermine_synth"/>
    <property type="match status" value="1"/>
</dbReference>
<evidence type="ECO:0000256" key="4">
    <source>
        <dbReference type="ARBA" id="ARBA00023115"/>
    </source>
</evidence>
<dbReference type="PROSITE" id="PS51006">
    <property type="entry name" value="PABS_2"/>
    <property type="match status" value="1"/>
</dbReference>
<keyword evidence="4 5" id="KW-0620">Polyamine biosynthesis</keyword>
<dbReference type="CDD" id="cd02440">
    <property type="entry name" value="AdoMet_MTases"/>
    <property type="match status" value="1"/>
</dbReference>
<dbReference type="PROSITE" id="PS01330">
    <property type="entry name" value="PABS_1"/>
    <property type="match status" value="1"/>
</dbReference>
<evidence type="ECO:0000256" key="5">
    <source>
        <dbReference type="HAMAP-Rule" id="MF_00198"/>
    </source>
</evidence>
<dbReference type="InterPro" id="IPR035246">
    <property type="entry name" value="Spermidine_synt_N"/>
</dbReference>
<dbReference type="InterPro" id="IPR029063">
    <property type="entry name" value="SAM-dependent_MTases_sf"/>
</dbReference>
<dbReference type="InterPro" id="IPR037163">
    <property type="entry name" value="Spermidine_synt_N_sf"/>
</dbReference>
<feature type="binding site" evidence="5">
    <location>
        <position position="90"/>
    </location>
    <ligand>
        <name>spermidine</name>
        <dbReference type="ChEBI" id="CHEBI:57834"/>
    </ligand>
</feature>
<keyword evidence="2 5" id="KW-0808">Transferase</keyword>
<reference evidence="10" key="1">
    <citation type="journal article" date="2020" name="mSystems">
        <title>Genome- and Community-Level Interaction Insights into Carbon Utilization and Element Cycling Functions of Hydrothermarchaeota in Hydrothermal Sediment.</title>
        <authorList>
            <person name="Zhou Z."/>
            <person name="Liu Y."/>
            <person name="Xu W."/>
            <person name="Pan J."/>
            <person name="Luo Z.H."/>
            <person name="Li M."/>
        </authorList>
    </citation>
    <scope>NUCLEOTIDE SEQUENCE [LARGE SCALE GENOMIC DNA]</scope>
    <source>
        <strain evidence="10">HyVt-443</strain>
    </source>
</reference>
<dbReference type="AlphaFoldDB" id="A0A831W8H7"/>
<feature type="binding site" evidence="5">
    <location>
        <position position="110"/>
    </location>
    <ligand>
        <name>S-methyl-5'-thioadenosine</name>
        <dbReference type="ChEBI" id="CHEBI:17509"/>
    </ligand>
</feature>
<proteinExistence type="inferred from homology"/>
<feature type="binding site" evidence="5">
    <location>
        <position position="35"/>
    </location>
    <ligand>
        <name>S-methyl-5'-thioadenosine</name>
        <dbReference type="ChEBI" id="CHEBI:17509"/>
    </ligand>
</feature>
<feature type="binding site" evidence="5">
    <location>
        <begin position="160"/>
        <end position="163"/>
    </location>
    <ligand>
        <name>spermidine</name>
        <dbReference type="ChEBI" id="CHEBI:57834"/>
    </ligand>
</feature>
<feature type="active site" description="Proton acceptor" evidence="5 6">
    <location>
        <position position="160"/>
    </location>
</feature>
<comment type="catalytic activity">
    <reaction evidence="5 8">
        <text>S-adenosyl 3-(methylsulfanyl)propylamine + putrescine = S-methyl-5'-thioadenosine + spermidine + H(+)</text>
        <dbReference type="Rhea" id="RHEA:12721"/>
        <dbReference type="ChEBI" id="CHEBI:15378"/>
        <dbReference type="ChEBI" id="CHEBI:17509"/>
        <dbReference type="ChEBI" id="CHEBI:57443"/>
        <dbReference type="ChEBI" id="CHEBI:57834"/>
        <dbReference type="ChEBI" id="CHEBI:326268"/>
        <dbReference type="EC" id="2.5.1.16"/>
    </reaction>
</comment>
<dbReference type="EMBL" id="DRKP01000181">
    <property type="protein sequence ID" value="HEB97581.1"/>
    <property type="molecule type" value="Genomic_DNA"/>
</dbReference>
<dbReference type="GO" id="GO:0005829">
    <property type="term" value="C:cytosol"/>
    <property type="evidence" value="ECO:0007669"/>
    <property type="project" value="TreeGrafter"/>
</dbReference>
<evidence type="ECO:0000256" key="6">
    <source>
        <dbReference type="PROSITE-ProRule" id="PRU00354"/>
    </source>
</evidence>
<dbReference type="InterPro" id="IPR001045">
    <property type="entry name" value="Spermi_synthase"/>
</dbReference>